<dbReference type="EMBL" id="MWQY01000007">
    <property type="protein sequence ID" value="ORC35886.1"/>
    <property type="molecule type" value="Genomic_DNA"/>
</dbReference>
<dbReference type="OrthoDB" id="367273at2"/>
<organism evidence="1 2">
    <name type="scientific">Marispirochaeta aestuarii</name>
    <dbReference type="NCBI Taxonomy" id="1963862"/>
    <lineage>
        <taxon>Bacteria</taxon>
        <taxon>Pseudomonadati</taxon>
        <taxon>Spirochaetota</taxon>
        <taxon>Spirochaetia</taxon>
        <taxon>Spirochaetales</taxon>
        <taxon>Spirochaetaceae</taxon>
        <taxon>Marispirochaeta</taxon>
    </lineage>
</organism>
<keyword evidence="2" id="KW-1185">Reference proteome</keyword>
<dbReference type="RefSeq" id="WP_083049661.1">
    <property type="nucleotide sequence ID" value="NZ_CAXXQO010000003.1"/>
</dbReference>
<dbReference type="Proteomes" id="UP000192343">
    <property type="component" value="Unassembled WGS sequence"/>
</dbReference>
<accession>A0A1Y1S075</accession>
<sequence>MKRLVLITRRQESLSCFDTIRRSKSIDLEVRDDLDWKKTIRENGSMIYLDIGSLSPREIRKAIRTLESQDTLTYGIVDPEGRIDDPADLFHGGASDYIGPDLLNKRLSLSRINQAMNFYPYVEDEEEESGDLSWETIREGDEYPFYLLYAELDILPEWKTKSGSSFITGLLKTFESHMNRVFLPLGGQLWMKSDYGGLYLFPYSEGSSDIIPACMRLILNRVLISMEVFSYGTLLPYHFSLDTGTTVYRKKGNTGTLISEAVNFIFHLGQQYTQPGQFVISRRAAEHIPAGLADCFVPCGNYHDQDILRMKVPR</sequence>
<evidence type="ECO:0000313" key="1">
    <source>
        <dbReference type="EMBL" id="ORC35886.1"/>
    </source>
</evidence>
<proteinExistence type="predicted"/>
<protein>
    <submittedName>
        <fullName evidence="1">Uncharacterized protein</fullName>
    </submittedName>
</protein>
<name>A0A1Y1S075_9SPIO</name>
<reference evidence="1 2" key="1">
    <citation type="submission" date="2017-03" db="EMBL/GenBank/DDBJ databases">
        <title>Draft Genome sequence of Marispirochaeta sp. strain JC444.</title>
        <authorList>
            <person name="Shivani Y."/>
            <person name="Subhash Y."/>
            <person name="Sasikala C."/>
            <person name="Ramana C."/>
        </authorList>
    </citation>
    <scope>NUCLEOTIDE SEQUENCE [LARGE SCALE GENOMIC DNA]</scope>
    <source>
        <strain evidence="1 2">JC444</strain>
    </source>
</reference>
<evidence type="ECO:0000313" key="2">
    <source>
        <dbReference type="Proteomes" id="UP000192343"/>
    </source>
</evidence>
<comment type="caution">
    <text evidence="1">The sequence shown here is derived from an EMBL/GenBank/DDBJ whole genome shotgun (WGS) entry which is preliminary data.</text>
</comment>
<dbReference type="STRING" id="1963862.B4O97_07390"/>
<dbReference type="AlphaFoldDB" id="A0A1Y1S075"/>
<gene>
    <name evidence="1" type="ORF">B4O97_07390</name>
</gene>